<name>A0A224YHK3_9ACAR</name>
<sequence>MSPLRCSSSFSTSIFLASFRFSWSRRLSWHRTTMPVGVWQSITQLDSLLTACPPGPLPWMNCSTTSSSFKTGTLERSILWAHLVHSIVAAATVRGQCSRRLPASVSLPAAPTSPANIFSYQPLPFEECFSFVEVKLKFLWFRERFSRFELLSEPLEVVIFIRQL</sequence>
<dbReference type="AlphaFoldDB" id="A0A224YHK3"/>
<proteinExistence type="predicted"/>
<evidence type="ECO:0000313" key="1">
    <source>
        <dbReference type="EMBL" id="MAA13260.1"/>
    </source>
</evidence>
<reference evidence="1" key="1">
    <citation type="journal article" date="2017" name="Parasit. Vectors">
        <title>Sialotranscriptomics of Rhipicephalus zambeziensis reveals intricate expression profiles of secretory proteins and suggests tight temporal transcriptional regulation during blood-feeding.</title>
        <authorList>
            <person name="de Castro M.H."/>
            <person name="de Klerk D."/>
            <person name="Pienaar R."/>
            <person name="Rees D.J.G."/>
            <person name="Mans B.J."/>
        </authorList>
    </citation>
    <scope>NUCLEOTIDE SEQUENCE</scope>
    <source>
        <tissue evidence="1">Salivary glands</tissue>
    </source>
</reference>
<organism evidence="1">
    <name type="scientific">Rhipicephalus zambeziensis</name>
    <dbReference type="NCBI Taxonomy" id="60191"/>
    <lineage>
        <taxon>Eukaryota</taxon>
        <taxon>Metazoa</taxon>
        <taxon>Ecdysozoa</taxon>
        <taxon>Arthropoda</taxon>
        <taxon>Chelicerata</taxon>
        <taxon>Arachnida</taxon>
        <taxon>Acari</taxon>
        <taxon>Parasitiformes</taxon>
        <taxon>Ixodida</taxon>
        <taxon>Ixodoidea</taxon>
        <taxon>Ixodidae</taxon>
        <taxon>Rhipicephalinae</taxon>
        <taxon>Rhipicephalus</taxon>
        <taxon>Rhipicephalus</taxon>
    </lineage>
</organism>
<dbReference type="EMBL" id="GFPF01002114">
    <property type="protein sequence ID" value="MAA13260.1"/>
    <property type="molecule type" value="Transcribed_RNA"/>
</dbReference>
<accession>A0A224YHK3</accession>
<protein>
    <submittedName>
        <fullName evidence="1">Uncharacterized protein</fullName>
    </submittedName>
</protein>